<organism evidence="3 4">
    <name type="scientific">Aeromicrobium flavum</name>
    <dbReference type="NCBI Taxonomy" id="416568"/>
    <lineage>
        <taxon>Bacteria</taxon>
        <taxon>Bacillati</taxon>
        <taxon>Actinomycetota</taxon>
        <taxon>Actinomycetes</taxon>
        <taxon>Propionibacteriales</taxon>
        <taxon>Nocardioidaceae</taxon>
        <taxon>Aeromicrobium</taxon>
    </lineage>
</organism>
<dbReference type="RefSeq" id="WP_146825487.1">
    <property type="nucleotide sequence ID" value="NZ_BAAAYQ010000001.1"/>
</dbReference>
<evidence type="ECO:0000313" key="4">
    <source>
        <dbReference type="Proteomes" id="UP000321769"/>
    </source>
</evidence>
<feature type="compositionally biased region" description="Basic and acidic residues" evidence="1">
    <location>
        <begin position="514"/>
        <end position="523"/>
    </location>
</feature>
<proteinExistence type="predicted"/>
<dbReference type="OrthoDB" id="7718445at2"/>
<dbReference type="Pfam" id="PF18733">
    <property type="entry name" value="HEPN_LA2681"/>
    <property type="match status" value="1"/>
</dbReference>
<dbReference type="Proteomes" id="UP000321769">
    <property type="component" value="Unassembled WGS sequence"/>
</dbReference>
<reference evidence="3 4" key="1">
    <citation type="submission" date="2019-07" db="EMBL/GenBank/DDBJ databases">
        <title>Whole genome shotgun sequence of Aeromicrobium flavum NBRC 107625.</title>
        <authorList>
            <person name="Hosoyama A."/>
            <person name="Uohara A."/>
            <person name="Ohji S."/>
            <person name="Ichikawa N."/>
        </authorList>
    </citation>
    <scope>NUCLEOTIDE SEQUENCE [LARGE SCALE GENOMIC DNA]</scope>
    <source>
        <strain evidence="3 4">NBRC 107625</strain>
    </source>
</reference>
<evidence type="ECO:0000313" key="3">
    <source>
        <dbReference type="EMBL" id="GEO88167.1"/>
    </source>
</evidence>
<name>A0A512HRT8_9ACTN</name>
<protein>
    <recommendedName>
        <fullName evidence="2">LA2681-like HEPN domain-containing protein</fullName>
    </recommendedName>
</protein>
<feature type="domain" description="LA2681-like HEPN" evidence="2">
    <location>
        <begin position="312"/>
        <end position="508"/>
    </location>
</feature>
<accession>A0A512HRT8</accession>
<feature type="region of interest" description="Disordered" evidence="1">
    <location>
        <begin position="514"/>
        <end position="547"/>
    </location>
</feature>
<sequence>MDEPSDEYRQLFKALSQKTSNADSDPTSVFRESIEFVREIESMSQLDPLERSYLTFSASSIAINAASDLQDQDLLTIGLDLAERALELADADTAFQKQCQYNVANAIVERASLSLPRGPGAREDWEPQLILSRRSQAALLRRARRLLYLIAISDRSDPHTKSAAAFNPANELDHSGRWSEAFDFYLRSLEADPTNGNAAGNLASMLQHRLGRGVGQLGHLGAVYDKYVRMAKQLSSGTIEFASADVADRWASLQETGSLGHTDHGMHLDDPYREWVAQHRLALSPAVEGLGTEADQWDTAVVDRLFTTDPSPDVPEILRQLNVLKADFIVARELAYSSISEIADVFIEQLPSDSGHYVDTLDMSLFGTKYSRLLLAHRAALDVLDKTAVVANEHFGVDDKPSAVTFRSFWHEKSGDLRTSLVKSDGYAFPVHALDELASDISKDGMYAEAQSLRNAGTHRIVHATLGTASGATQRSTSSMDLLDLIESSVQALQLTRAAYLYLVDLVDEWNREEDHPGLHGRLDTATYSPPSFRNDEATPSADDGPV</sequence>
<dbReference type="EMBL" id="BJZQ01000001">
    <property type="protein sequence ID" value="GEO88167.1"/>
    <property type="molecule type" value="Genomic_DNA"/>
</dbReference>
<dbReference type="InterPro" id="IPR040826">
    <property type="entry name" value="HEPN_LA2681"/>
</dbReference>
<gene>
    <name evidence="3" type="ORF">AFL01nite_04940</name>
</gene>
<evidence type="ECO:0000259" key="2">
    <source>
        <dbReference type="Pfam" id="PF18733"/>
    </source>
</evidence>
<keyword evidence="4" id="KW-1185">Reference proteome</keyword>
<dbReference type="AlphaFoldDB" id="A0A512HRT8"/>
<comment type="caution">
    <text evidence="3">The sequence shown here is derived from an EMBL/GenBank/DDBJ whole genome shotgun (WGS) entry which is preliminary data.</text>
</comment>
<evidence type="ECO:0000256" key="1">
    <source>
        <dbReference type="SAM" id="MobiDB-lite"/>
    </source>
</evidence>